<feature type="transmembrane region" description="Helical" evidence="5">
    <location>
        <begin position="230"/>
        <end position="252"/>
    </location>
</feature>
<dbReference type="AlphaFoldDB" id="A0A4Q7J304"/>
<feature type="transmembrane region" description="Helical" evidence="5">
    <location>
        <begin position="6"/>
        <end position="28"/>
    </location>
</feature>
<feature type="transmembrane region" description="Helical" evidence="5">
    <location>
        <begin position="68"/>
        <end position="87"/>
    </location>
</feature>
<accession>A0A4Q7J304</accession>
<protein>
    <submittedName>
        <fullName evidence="6">Bile acid:sodium symporter family protein</fullName>
    </submittedName>
</protein>
<feature type="transmembrane region" description="Helical" evidence="5">
    <location>
        <begin position="40"/>
        <end position="62"/>
    </location>
</feature>
<dbReference type="PANTHER" id="PTHR10361:SF24">
    <property type="entry name" value="P3 PROTEIN"/>
    <property type="match status" value="1"/>
</dbReference>
<organism evidence="6 7">
    <name type="scientific">Amycolatopsis suaedae</name>
    <dbReference type="NCBI Taxonomy" id="2510978"/>
    <lineage>
        <taxon>Bacteria</taxon>
        <taxon>Bacillati</taxon>
        <taxon>Actinomycetota</taxon>
        <taxon>Actinomycetes</taxon>
        <taxon>Pseudonocardiales</taxon>
        <taxon>Pseudonocardiaceae</taxon>
        <taxon>Amycolatopsis</taxon>
    </lineage>
</organism>
<dbReference type="PANTHER" id="PTHR10361">
    <property type="entry name" value="SODIUM-BILE ACID COTRANSPORTER"/>
    <property type="match status" value="1"/>
</dbReference>
<feature type="transmembrane region" description="Helical" evidence="5">
    <location>
        <begin position="258"/>
        <end position="280"/>
    </location>
</feature>
<dbReference type="RefSeq" id="WP_130477631.1">
    <property type="nucleotide sequence ID" value="NZ_SFCC01000012.1"/>
</dbReference>
<dbReference type="InterPro" id="IPR002657">
    <property type="entry name" value="BilAc:Na_symport/Acr3"/>
</dbReference>
<reference evidence="6 7" key="1">
    <citation type="submission" date="2019-02" db="EMBL/GenBank/DDBJ databases">
        <title>Draft genome sequence of Amycolatopsis sp. 8-3EHSu isolated from roots of Suaeda maritima.</title>
        <authorList>
            <person name="Duangmal K."/>
            <person name="Chantavorakit T."/>
        </authorList>
    </citation>
    <scope>NUCLEOTIDE SEQUENCE [LARGE SCALE GENOMIC DNA]</scope>
    <source>
        <strain evidence="6 7">8-3EHSu</strain>
    </source>
</reference>
<comment type="subcellular location">
    <subcellularLocation>
        <location evidence="1">Membrane</location>
        <topology evidence="1">Multi-pass membrane protein</topology>
    </subcellularLocation>
</comment>
<dbReference type="Pfam" id="PF01758">
    <property type="entry name" value="SBF"/>
    <property type="match status" value="1"/>
</dbReference>
<dbReference type="InterPro" id="IPR004710">
    <property type="entry name" value="Bilac:Na_transpt"/>
</dbReference>
<feature type="transmembrane region" description="Helical" evidence="5">
    <location>
        <begin position="137"/>
        <end position="156"/>
    </location>
</feature>
<dbReference type="Gene3D" id="1.20.1530.20">
    <property type="match status" value="1"/>
</dbReference>
<comment type="caution">
    <text evidence="6">The sequence shown here is derived from an EMBL/GenBank/DDBJ whole genome shotgun (WGS) entry which is preliminary data.</text>
</comment>
<feature type="transmembrane region" description="Helical" evidence="5">
    <location>
        <begin position="168"/>
        <end position="188"/>
    </location>
</feature>
<dbReference type="Proteomes" id="UP000292003">
    <property type="component" value="Unassembled WGS sequence"/>
</dbReference>
<evidence type="ECO:0000256" key="1">
    <source>
        <dbReference type="ARBA" id="ARBA00004141"/>
    </source>
</evidence>
<keyword evidence="4 5" id="KW-0472">Membrane</keyword>
<keyword evidence="7" id="KW-1185">Reference proteome</keyword>
<sequence>MGSTVFTVFLPVALALVMFGLGLTLTVADFGRVVRQPRAALVALVCQVVVLPLVCFGLVYAFGLQGTLAVGMMLLAASPGGTSANLFSHLAGGDVALNITLTAVNSVLAVFTLPVVVGLSMAAFLDDGGSVGLQAVKMLQVFAIVLIPVAAGMLVRRRWTAWAERMRGPVKTASVVVLVLVIAGALVQEFQTFLDNVGRLGPAALLLCVLSLLVGYYVPRAFRVERGQAIASAMEIGIHNATLAIAIAVTVLGDEVMAVPGAIYGILMFVPATIAAYLFARKPARLAAERGQPK</sequence>
<feature type="transmembrane region" description="Helical" evidence="5">
    <location>
        <begin position="200"/>
        <end position="218"/>
    </location>
</feature>
<feature type="transmembrane region" description="Helical" evidence="5">
    <location>
        <begin position="99"/>
        <end position="125"/>
    </location>
</feature>
<dbReference type="GO" id="GO:0016020">
    <property type="term" value="C:membrane"/>
    <property type="evidence" value="ECO:0007669"/>
    <property type="project" value="UniProtKB-SubCell"/>
</dbReference>
<evidence type="ECO:0000256" key="5">
    <source>
        <dbReference type="SAM" id="Phobius"/>
    </source>
</evidence>
<evidence type="ECO:0000313" key="6">
    <source>
        <dbReference type="EMBL" id="RZQ61329.1"/>
    </source>
</evidence>
<evidence type="ECO:0000256" key="4">
    <source>
        <dbReference type="ARBA" id="ARBA00023136"/>
    </source>
</evidence>
<evidence type="ECO:0000256" key="3">
    <source>
        <dbReference type="ARBA" id="ARBA00022989"/>
    </source>
</evidence>
<dbReference type="EMBL" id="SFCC01000012">
    <property type="protein sequence ID" value="RZQ61329.1"/>
    <property type="molecule type" value="Genomic_DNA"/>
</dbReference>
<gene>
    <name evidence="6" type="ORF">EWH70_23285</name>
</gene>
<name>A0A4Q7J304_9PSEU</name>
<evidence type="ECO:0000313" key="7">
    <source>
        <dbReference type="Proteomes" id="UP000292003"/>
    </source>
</evidence>
<proteinExistence type="predicted"/>
<dbReference type="InterPro" id="IPR038770">
    <property type="entry name" value="Na+/solute_symporter_sf"/>
</dbReference>
<keyword evidence="2 5" id="KW-0812">Transmembrane</keyword>
<keyword evidence="3 5" id="KW-1133">Transmembrane helix</keyword>
<dbReference type="OrthoDB" id="9806785at2"/>
<evidence type="ECO:0000256" key="2">
    <source>
        <dbReference type="ARBA" id="ARBA00022692"/>
    </source>
</evidence>